<protein>
    <submittedName>
        <fullName evidence="1">Uncharacterized protein</fullName>
    </submittedName>
</protein>
<dbReference type="EMBL" id="BMOQ01000004">
    <property type="protein sequence ID" value="GGN15626.1"/>
    <property type="molecule type" value="Genomic_DNA"/>
</dbReference>
<evidence type="ECO:0000313" key="2">
    <source>
        <dbReference type="Proteomes" id="UP000608850"/>
    </source>
</evidence>
<accession>A0A830GA77</accession>
<evidence type="ECO:0000313" key="1">
    <source>
        <dbReference type="EMBL" id="GGN15626.1"/>
    </source>
</evidence>
<comment type="caution">
    <text evidence="1">The sequence shown here is derived from an EMBL/GenBank/DDBJ whole genome shotgun (WGS) entry which is preliminary data.</text>
</comment>
<keyword evidence="2" id="KW-1185">Reference proteome</keyword>
<reference evidence="1 2" key="1">
    <citation type="journal article" date="2019" name="Int. J. Syst. Evol. Microbiol.">
        <title>The Global Catalogue of Microorganisms (GCM) 10K type strain sequencing project: providing services to taxonomists for standard genome sequencing and annotation.</title>
        <authorList>
            <consortium name="The Broad Institute Genomics Platform"/>
            <consortium name="The Broad Institute Genome Sequencing Center for Infectious Disease"/>
            <person name="Wu L."/>
            <person name="Ma J."/>
        </authorList>
    </citation>
    <scope>NUCLEOTIDE SEQUENCE [LARGE SCALE GENOMIC DNA]</scope>
    <source>
        <strain evidence="1 2">JCM 16331</strain>
    </source>
</reference>
<sequence length="84" mass="8724">MALVGVRRDVLAERAVQVGVDVADAALEGALVGDDELHGSFDVRVVGFEALDGANPAGLVAVDPADDGHFGRALAQLFDSHWGR</sequence>
<gene>
    <name evidence="1" type="ORF">GCM10009021_14960</name>
</gene>
<proteinExistence type="predicted"/>
<name>A0A830GA77_9EURY</name>
<organism evidence="1 2">
    <name type="scientific">Halarchaeum nitratireducens</name>
    <dbReference type="NCBI Taxonomy" id="489913"/>
    <lineage>
        <taxon>Archaea</taxon>
        <taxon>Methanobacteriati</taxon>
        <taxon>Methanobacteriota</taxon>
        <taxon>Stenosarchaea group</taxon>
        <taxon>Halobacteria</taxon>
        <taxon>Halobacteriales</taxon>
        <taxon>Halobacteriaceae</taxon>
    </lineage>
</organism>
<dbReference type="AlphaFoldDB" id="A0A830GA77"/>
<dbReference type="Proteomes" id="UP000608850">
    <property type="component" value="Unassembled WGS sequence"/>
</dbReference>